<accession>A0A168HJ88</accession>
<dbReference type="Proteomes" id="UP000076881">
    <property type="component" value="Unassembled WGS sequence"/>
</dbReference>
<reference evidence="1 2" key="1">
    <citation type="journal article" date="2016" name="Genome Biol. Evol.">
        <title>Divergent and convergent evolution of fungal pathogenicity.</title>
        <authorList>
            <person name="Shang Y."/>
            <person name="Xiao G."/>
            <person name="Zheng P."/>
            <person name="Cen K."/>
            <person name="Zhan S."/>
            <person name="Wang C."/>
        </authorList>
    </citation>
    <scope>NUCLEOTIDE SEQUENCE [LARGE SCALE GENOMIC DNA]</scope>
    <source>
        <strain evidence="1 2">RCEF 1005</strain>
    </source>
</reference>
<organism evidence="1 2">
    <name type="scientific">Akanthomyces lecanii RCEF 1005</name>
    <dbReference type="NCBI Taxonomy" id="1081108"/>
    <lineage>
        <taxon>Eukaryota</taxon>
        <taxon>Fungi</taxon>
        <taxon>Dikarya</taxon>
        <taxon>Ascomycota</taxon>
        <taxon>Pezizomycotina</taxon>
        <taxon>Sordariomycetes</taxon>
        <taxon>Hypocreomycetidae</taxon>
        <taxon>Hypocreales</taxon>
        <taxon>Cordycipitaceae</taxon>
        <taxon>Akanthomyces</taxon>
        <taxon>Cordyceps confragosa</taxon>
    </lineage>
</organism>
<dbReference type="OrthoDB" id="4858171at2759"/>
<keyword evidence="2" id="KW-1185">Reference proteome</keyword>
<evidence type="ECO:0000313" key="1">
    <source>
        <dbReference type="EMBL" id="OAA77847.1"/>
    </source>
</evidence>
<comment type="caution">
    <text evidence="1">The sequence shown here is derived from an EMBL/GenBank/DDBJ whole genome shotgun (WGS) entry which is preliminary data.</text>
</comment>
<gene>
    <name evidence="1" type="ORF">LEL_04670</name>
</gene>
<dbReference type="AlphaFoldDB" id="A0A168HJ88"/>
<name>A0A168HJ88_CORDF</name>
<proteinExistence type="predicted"/>
<evidence type="ECO:0000313" key="2">
    <source>
        <dbReference type="Proteomes" id="UP000076881"/>
    </source>
</evidence>
<protein>
    <submittedName>
        <fullName evidence="1">Uncharacterized protein</fullName>
    </submittedName>
</protein>
<sequence length="316" mass="34919">MLAQNLEPKSSFCMAVKYIPIASQIEVVLKDVMLDSVPSFLTSLSLSGLYPLEWFLSMGRRRFLLTEVGHGKVCVVTESGWPDKSPVMGDLPPLPQNLLSLSTKDLEVNPSRCGKDRICGSINIDLHPTDINAADTYHYTFVCLRDVGACAAFEGSHRAMADQIRQLDLIDGYCQVLSPEERRAVCVPSIRACLFYEFPRHPVPGKLLVGAIFDDLPRLTPLRNFNAPLEVVRKCVLKICKTVEWLADKGIGWGGSVGYPATHKGQALLDAAVVDAFGRPWLMEGFTDIEGKIASDRLAVQLLRGSFDLLEIEQIN</sequence>
<dbReference type="EMBL" id="AZHF01000003">
    <property type="protein sequence ID" value="OAA77847.1"/>
    <property type="molecule type" value="Genomic_DNA"/>
</dbReference>